<organism evidence="8 9">
    <name type="scientific">Clostridium sardiniense</name>
    <name type="common">Clostridium absonum</name>
    <dbReference type="NCBI Taxonomy" id="29369"/>
    <lineage>
        <taxon>Bacteria</taxon>
        <taxon>Bacillati</taxon>
        <taxon>Bacillota</taxon>
        <taxon>Clostridia</taxon>
        <taxon>Eubacteriales</taxon>
        <taxon>Clostridiaceae</taxon>
        <taxon>Clostridium</taxon>
    </lineage>
</organism>
<evidence type="ECO:0000256" key="1">
    <source>
        <dbReference type="ARBA" id="ARBA00004651"/>
    </source>
</evidence>
<dbReference type="Proteomes" id="UP001299068">
    <property type="component" value="Unassembled WGS sequence"/>
</dbReference>
<reference evidence="8 9" key="1">
    <citation type="journal article" date="2021" name="Cell Host Microbe">
        <title>in vivo commensal control of Clostridioides difficile virulence.</title>
        <authorList>
            <person name="Girinathan B.P."/>
            <person name="Dibenedetto N."/>
            <person name="Worley J.N."/>
            <person name="Peltier J."/>
            <person name="Arrieta-Ortiz M.L."/>
            <person name="Rupa Christinal Immanuel S."/>
            <person name="Lavin R."/>
            <person name="Delaney M.L."/>
            <person name="Cummins C."/>
            <person name="Hoffmann M."/>
            <person name="Luo Y."/>
            <person name="Gonzalez-Escalona N."/>
            <person name="Allard M."/>
            <person name="Onderdonk A.B."/>
            <person name="Gerber G.K."/>
            <person name="Sonenshein A.L."/>
            <person name="Baliga N."/>
            <person name="Dupuy B."/>
            <person name="Bry L."/>
        </authorList>
    </citation>
    <scope>NUCLEOTIDE SEQUENCE [LARGE SCALE GENOMIC DNA]</scope>
    <source>
        <strain evidence="8 9">DSM 599</strain>
    </source>
</reference>
<feature type="transmembrane region" description="Helical" evidence="6">
    <location>
        <begin position="572"/>
        <end position="594"/>
    </location>
</feature>
<evidence type="ECO:0000256" key="4">
    <source>
        <dbReference type="ARBA" id="ARBA00022989"/>
    </source>
</evidence>
<name>A0ABS7KX19_CLOSR</name>
<evidence type="ECO:0000256" key="5">
    <source>
        <dbReference type="ARBA" id="ARBA00023136"/>
    </source>
</evidence>
<protein>
    <submittedName>
        <fullName evidence="8">ABC transporter permease</fullName>
    </submittedName>
</protein>
<dbReference type="PANTHER" id="PTHR46795:SF3">
    <property type="entry name" value="ABC TRANSPORTER PERMEASE"/>
    <property type="match status" value="1"/>
</dbReference>
<keyword evidence="9" id="KW-1185">Reference proteome</keyword>
<proteinExistence type="inferred from homology"/>
<dbReference type="PANTHER" id="PTHR46795">
    <property type="entry name" value="ABC TRANSPORTER PERMEASE-RELATED-RELATED"/>
    <property type="match status" value="1"/>
</dbReference>
<keyword evidence="2 6" id="KW-1003">Cell membrane</keyword>
<feature type="domain" description="ABC3 transporter permease C-terminal" evidence="7">
    <location>
        <begin position="59"/>
        <end position="176"/>
    </location>
</feature>
<feature type="transmembrane region" description="Helical" evidence="6">
    <location>
        <begin position="60"/>
        <end position="80"/>
    </location>
</feature>
<dbReference type="PIRSF" id="PIRSF018968">
    <property type="entry name" value="ABC_permease_BceB"/>
    <property type="match status" value="1"/>
</dbReference>
<dbReference type="EMBL" id="JAIKTU010000005">
    <property type="protein sequence ID" value="MBY0755355.1"/>
    <property type="molecule type" value="Genomic_DNA"/>
</dbReference>
<feature type="transmembrane region" description="Helical" evidence="6">
    <location>
        <begin position="195"/>
        <end position="217"/>
    </location>
</feature>
<evidence type="ECO:0000313" key="8">
    <source>
        <dbReference type="EMBL" id="MBY0755355.1"/>
    </source>
</evidence>
<gene>
    <name evidence="8" type="ORF">K5V21_07780</name>
</gene>
<feature type="transmembrane region" description="Helical" evidence="6">
    <location>
        <begin position="151"/>
        <end position="174"/>
    </location>
</feature>
<feature type="transmembrane region" description="Helical" evidence="6">
    <location>
        <begin position="109"/>
        <end position="131"/>
    </location>
</feature>
<evidence type="ECO:0000256" key="2">
    <source>
        <dbReference type="ARBA" id="ARBA00022475"/>
    </source>
</evidence>
<evidence type="ECO:0000259" key="7">
    <source>
        <dbReference type="Pfam" id="PF02687"/>
    </source>
</evidence>
<comment type="caution">
    <text evidence="8">The sequence shown here is derived from an EMBL/GenBank/DDBJ whole genome shotgun (WGS) entry which is preliminary data.</text>
</comment>
<accession>A0ABS7KX19</accession>
<evidence type="ECO:0000313" key="9">
    <source>
        <dbReference type="Proteomes" id="UP001299068"/>
    </source>
</evidence>
<evidence type="ECO:0000256" key="6">
    <source>
        <dbReference type="PIRNR" id="PIRNR018968"/>
    </source>
</evidence>
<sequence length="692" mass="78548">MKFSSIVRKNFIYNFNKYISFYFVNSMIIAMLFMYGSLLFNETIVDSIGKTSLYETVNMALFGIILFSIVFITYTNVAFLKNRGKEFGMYLTLGMTTKDLTKLIFVENLGIMLASLATGILGGTIFSRLFYMGLNKVLNSAEIPYSINYKSFLLSIGIFALIFIGNFIFNIFYIKRVSIIDVIKSSKKKEAGKSNIFIGLISLVALIISCYCLPKVMLGEILDGKSYMIAIFVGLTLICPYMIIGSGIAVVKNILSRFPKLYNNNLLVLSNLSHRFTAYKNILYMVSLLIAGAIFFVGYSYSLYTSVREFTDIGNPYDIMFVETAQYNKADKDKVKEVIKDNDGKMEKYDVLEYVEVPRFKEDDGMITYYSDKESIVSETNYNKHMGTEIDVKPSEATYISSLDEKVVDFPSSILTIMDKDQLQKIQDVSAENGYKLSKDEYEKIAGESKSLYLDGDNISGKSNVQFANFRHGEDYAAGNALVLDDKDYELLKNNSNEKSYKKLHLINIKNGDKAFEGLLGYLMNINNLDNSFWADGSLFGKYSYDERGIKESYRPIYKEELVSLQLDNSGIIFFTMIFIGLLFVIANGVVLYYKVLSDINEEEERITSLTRIGILQKEVKSIISKELSIIFFVPVIVGGGMGMYYLHLMTYNSGMTETIMKKSMFILIIGAIIQFIAYLISRKKCIRETIS</sequence>
<dbReference type="Pfam" id="PF02687">
    <property type="entry name" value="FtsX"/>
    <property type="match status" value="1"/>
</dbReference>
<dbReference type="InterPro" id="IPR027022">
    <property type="entry name" value="ABC_permease_BceB-typ"/>
</dbReference>
<comment type="similarity">
    <text evidence="6">Belongs to the ABC-4 integral membrane protein family.</text>
</comment>
<feature type="transmembrane region" description="Helical" evidence="6">
    <location>
        <begin position="660"/>
        <end position="681"/>
    </location>
</feature>
<feature type="transmembrane region" description="Helical" evidence="6">
    <location>
        <begin position="282"/>
        <end position="301"/>
    </location>
</feature>
<keyword evidence="4 6" id="KW-1133">Transmembrane helix</keyword>
<dbReference type="RefSeq" id="WP_221860567.1">
    <property type="nucleotide sequence ID" value="NZ_JAIKTU010000005.1"/>
</dbReference>
<feature type="transmembrane region" description="Helical" evidence="6">
    <location>
        <begin position="628"/>
        <end position="648"/>
    </location>
</feature>
<feature type="transmembrane region" description="Helical" evidence="6">
    <location>
        <begin position="229"/>
        <end position="251"/>
    </location>
</feature>
<keyword evidence="3 6" id="KW-0812">Transmembrane</keyword>
<keyword evidence="5 6" id="KW-0472">Membrane</keyword>
<comment type="subcellular location">
    <subcellularLocation>
        <location evidence="1 6">Cell membrane</location>
        <topology evidence="1 6">Multi-pass membrane protein</topology>
    </subcellularLocation>
</comment>
<dbReference type="InterPro" id="IPR003838">
    <property type="entry name" value="ABC3_permease_C"/>
</dbReference>
<dbReference type="InterPro" id="IPR052536">
    <property type="entry name" value="ABC-4_Integral_Memb_Prot"/>
</dbReference>
<evidence type="ECO:0000256" key="3">
    <source>
        <dbReference type="ARBA" id="ARBA00022692"/>
    </source>
</evidence>
<keyword evidence="6" id="KW-0813">Transport</keyword>
<feature type="transmembrane region" description="Helical" evidence="6">
    <location>
        <begin position="21"/>
        <end position="40"/>
    </location>
</feature>